<dbReference type="GO" id="GO:0006508">
    <property type="term" value="P:proteolysis"/>
    <property type="evidence" value="ECO:0007669"/>
    <property type="project" value="UniProtKB-KW"/>
</dbReference>
<dbReference type="PANTHER" id="PTHR46481:SF10">
    <property type="entry name" value="ZINC FINGER BED DOMAIN-CONTAINING PROTEIN 39"/>
    <property type="match status" value="1"/>
</dbReference>
<dbReference type="OrthoDB" id="2638922at2759"/>
<dbReference type="SUPFAM" id="SSF54001">
    <property type="entry name" value="Cysteine proteinases"/>
    <property type="match status" value="1"/>
</dbReference>
<keyword evidence="7" id="KW-0862">Zinc</keyword>
<comment type="similarity">
    <text evidence="2">Belongs to the peptidase C48 family.</text>
</comment>
<dbReference type="Gene3D" id="3.40.395.10">
    <property type="entry name" value="Adenoviral Proteinase, Chain A"/>
    <property type="match status" value="1"/>
</dbReference>
<dbReference type="Pfam" id="PF02902">
    <property type="entry name" value="Peptidase_C48"/>
    <property type="match status" value="1"/>
</dbReference>
<keyword evidence="4" id="KW-0479">Metal-binding</keyword>
<sequence length="1074" mass="119650">MSGSVLDTSVPSETVHDGLIPSSAAADFRLLMAKLPLEGNVLGFRDTAPVSKLLQLASHVWLSDTTVNMMLDIIRQPISTNSYLSSRHDIVLCYTATKIQSVYGLRDNIDYPNSKDCGELPRLGSDLAGGLKDSISTLCLINGNHWVAIVVNQTERKVFYGDPGGSGAPAALRQAVDWWLKNHFTESFAWVRLPCTHQHDSHSCGVLAVNAIAHHLLPATFPLVSPTLRDVDIARITFGHQIVNKHLSALASITQSSMDSNTTQSSVTIQPMSETTCNLKGPPNQAPKSVAPKRHVNNDSDADNNSEASDGFEGELSDDDETQRPVGGRSVGRPPTALLTKITQLCHESGDQEKKRVRCRGSGCRKSWVAPRNRARILKHGAHCTKLTADNRAEANKLLNKGSLAEKVNQLMRQEAELQEPPPKHLKSSNSVGREVVKKTALDVRFGDHGRKLLQARLDDSIVRLICITGVPPSIVDYKQWKDMFAIANSAYCPTSSSTFIDSYIPAEAGRVPQNFLSQSIPFTSRHRKVKAFSSKATMPQPSQQQQLRFSGIASDSAGNTKLAQQLVCAAVPTIIPMADVCHHLNLLCKDLSQLSMFTTVIKHIRAIVSFFRKSTHGTYQLSKIRERLKISRGLEGIGKTRFATICASAISVQRCLPALRELVDNPQKFKFPPKKASMVDLLKKHSHAGTLFELDLNRLVKVQSPIAKSIVCLESSQSDPSDVYKFLLAITSMLKQLFDDSSHGFTNEEKEQIRAVVNKRFREIIQEGPADCYIAAFFLDPRYVGCDMLRRSLNPLAPTITIPPPIPHTPEETVPNQRVFGRVMEYLKTVVKPEWKSKDNPTLKGLTRLQVQESFVRQLHRYARLQYPFDAPVEAGQSILSWWTHLTRIPEGAVLACIAQKIFSVKPNDMPEERTMSVFTRMNSALRNRQQVQTLVDMTQIRQWHMYDPEKFRLREQPTLDFFDVEQVIFGKGKSTASRTHSITGSSLIIENGDEHEEILDEDTHTWLDDKIENMPGDSTFDAEEDIDLDVPELTKILADDPPQGSVSKGKKREQMVACIDDADDADGEWVWK</sequence>
<evidence type="ECO:0000256" key="9">
    <source>
        <dbReference type="SAM" id="MobiDB-lite"/>
    </source>
</evidence>
<organism evidence="11 12">
    <name type="scientific">Suillus plorans</name>
    <dbReference type="NCBI Taxonomy" id="116603"/>
    <lineage>
        <taxon>Eukaryota</taxon>
        <taxon>Fungi</taxon>
        <taxon>Dikarya</taxon>
        <taxon>Basidiomycota</taxon>
        <taxon>Agaricomycotina</taxon>
        <taxon>Agaricomycetes</taxon>
        <taxon>Agaricomycetidae</taxon>
        <taxon>Boletales</taxon>
        <taxon>Suillineae</taxon>
        <taxon>Suillaceae</taxon>
        <taxon>Suillus</taxon>
    </lineage>
</organism>
<dbReference type="EMBL" id="JABBWE010000052">
    <property type="protein sequence ID" value="KAG1790189.1"/>
    <property type="molecule type" value="Genomic_DNA"/>
</dbReference>
<evidence type="ECO:0000313" key="12">
    <source>
        <dbReference type="Proteomes" id="UP000719766"/>
    </source>
</evidence>
<dbReference type="GeneID" id="64600833"/>
<feature type="domain" description="Ubiquitin-like protease family profile" evidence="10">
    <location>
        <begin position="40"/>
        <end position="215"/>
    </location>
</feature>
<dbReference type="SUPFAM" id="SSF53098">
    <property type="entry name" value="Ribonuclease H-like"/>
    <property type="match status" value="1"/>
</dbReference>
<gene>
    <name evidence="11" type="ORF">HD556DRAFT_1446336</name>
</gene>
<keyword evidence="6" id="KW-0378">Hydrolase</keyword>
<evidence type="ECO:0000313" key="11">
    <source>
        <dbReference type="EMBL" id="KAG1790189.1"/>
    </source>
</evidence>
<dbReference type="InterPro" id="IPR052035">
    <property type="entry name" value="ZnF_BED_domain_contain"/>
</dbReference>
<dbReference type="PROSITE" id="PS50600">
    <property type="entry name" value="ULP_PROTEASE"/>
    <property type="match status" value="1"/>
</dbReference>
<feature type="compositionally biased region" description="Acidic residues" evidence="9">
    <location>
        <begin position="300"/>
        <end position="321"/>
    </location>
</feature>
<keyword evidence="5" id="KW-0863">Zinc-finger</keyword>
<keyword evidence="3" id="KW-0645">Protease</keyword>
<dbReference type="InterPro" id="IPR012337">
    <property type="entry name" value="RNaseH-like_sf"/>
</dbReference>
<keyword evidence="8" id="KW-0539">Nucleus</keyword>
<dbReference type="RefSeq" id="XP_041157164.1">
    <property type="nucleotide sequence ID" value="XM_041307069.1"/>
</dbReference>
<evidence type="ECO:0000256" key="3">
    <source>
        <dbReference type="ARBA" id="ARBA00022670"/>
    </source>
</evidence>
<evidence type="ECO:0000256" key="1">
    <source>
        <dbReference type="ARBA" id="ARBA00004123"/>
    </source>
</evidence>
<comment type="subcellular location">
    <subcellularLocation>
        <location evidence="1">Nucleus</location>
    </subcellularLocation>
</comment>
<evidence type="ECO:0000256" key="4">
    <source>
        <dbReference type="ARBA" id="ARBA00022723"/>
    </source>
</evidence>
<evidence type="ECO:0000259" key="10">
    <source>
        <dbReference type="PROSITE" id="PS50600"/>
    </source>
</evidence>
<dbReference type="Proteomes" id="UP000719766">
    <property type="component" value="Unassembled WGS sequence"/>
</dbReference>
<dbReference type="GO" id="GO:0008234">
    <property type="term" value="F:cysteine-type peptidase activity"/>
    <property type="evidence" value="ECO:0007669"/>
    <property type="project" value="InterPro"/>
</dbReference>
<evidence type="ECO:0000256" key="2">
    <source>
        <dbReference type="ARBA" id="ARBA00005234"/>
    </source>
</evidence>
<evidence type="ECO:0000256" key="6">
    <source>
        <dbReference type="ARBA" id="ARBA00022801"/>
    </source>
</evidence>
<dbReference type="PANTHER" id="PTHR46481">
    <property type="entry name" value="ZINC FINGER BED DOMAIN-CONTAINING PROTEIN 4"/>
    <property type="match status" value="1"/>
</dbReference>
<proteinExistence type="inferred from homology"/>
<evidence type="ECO:0000256" key="7">
    <source>
        <dbReference type="ARBA" id="ARBA00022833"/>
    </source>
</evidence>
<name>A0A9P7AIH3_9AGAM</name>
<feature type="region of interest" description="Disordered" evidence="9">
    <location>
        <begin position="274"/>
        <end position="336"/>
    </location>
</feature>
<dbReference type="InterPro" id="IPR038765">
    <property type="entry name" value="Papain-like_cys_pep_sf"/>
</dbReference>
<accession>A0A9P7AIH3</accession>
<evidence type="ECO:0000256" key="5">
    <source>
        <dbReference type="ARBA" id="ARBA00022771"/>
    </source>
</evidence>
<protein>
    <submittedName>
        <fullName evidence="11">Ribonuclease H-like domain-containing protein</fullName>
    </submittedName>
</protein>
<evidence type="ECO:0000256" key="8">
    <source>
        <dbReference type="ARBA" id="ARBA00023242"/>
    </source>
</evidence>
<keyword evidence="12" id="KW-1185">Reference proteome</keyword>
<dbReference type="InterPro" id="IPR003653">
    <property type="entry name" value="Peptidase_C48_C"/>
</dbReference>
<dbReference type="AlphaFoldDB" id="A0A9P7AIH3"/>
<dbReference type="GO" id="GO:0008270">
    <property type="term" value="F:zinc ion binding"/>
    <property type="evidence" value="ECO:0007669"/>
    <property type="project" value="UniProtKB-KW"/>
</dbReference>
<comment type="caution">
    <text evidence="11">The sequence shown here is derived from an EMBL/GenBank/DDBJ whole genome shotgun (WGS) entry which is preliminary data.</text>
</comment>
<dbReference type="GO" id="GO:0005634">
    <property type="term" value="C:nucleus"/>
    <property type="evidence" value="ECO:0007669"/>
    <property type="project" value="UniProtKB-SubCell"/>
</dbReference>
<dbReference type="GO" id="GO:0019783">
    <property type="term" value="F:ubiquitin-like protein peptidase activity"/>
    <property type="evidence" value="ECO:0007669"/>
    <property type="project" value="UniProtKB-ARBA"/>
</dbReference>
<reference evidence="11" key="1">
    <citation type="journal article" date="2020" name="New Phytol.">
        <title>Comparative genomics reveals dynamic genome evolution in host specialist ectomycorrhizal fungi.</title>
        <authorList>
            <person name="Lofgren L.A."/>
            <person name="Nguyen N.H."/>
            <person name="Vilgalys R."/>
            <person name="Ruytinx J."/>
            <person name="Liao H.L."/>
            <person name="Branco S."/>
            <person name="Kuo A."/>
            <person name="LaButti K."/>
            <person name="Lipzen A."/>
            <person name="Andreopoulos W."/>
            <person name="Pangilinan J."/>
            <person name="Riley R."/>
            <person name="Hundley H."/>
            <person name="Na H."/>
            <person name="Barry K."/>
            <person name="Grigoriev I.V."/>
            <person name="Stajich J.E."/>
            <person name="Kennedy P.G."/>
        </authorList>
    </citation>
    <scope>NUCLEOTIDE SEQUENCE</scope>
    <source>
        <strain evidence="11">S12</strain>
    </source>
</reference>